<gene>
    <name evidence="3" type="ORF">AB6A40_009417</name>
</gene>
<evidence type="ECO:0000256" key="1">
    <source>
        <dbReference type="SAM" id="MobiDB-lite"/>
    </source>
</evidence>
<dbReference type="AlphaFoldDB" id="A0ABD6EZV2"/>
<feature type="region of interest" description="Disordered" evidence="1">
    <location>
        <begin position="47"/>
        <end position="85"/>
    </location>
</feature>
<sequence length="230" mass="26878">MTKTSQLFSKNSKTDKSEIDRNRDMIEEFQTEMMSHADRLLQEKDSMNEMKSDEDNGESVIEKEIRESAKIMSSEEREKHEKTVEHEKELLAKARRLRMEQEKVMAQKQHLSSSEIEQTSERMKQLEDAEKKLMELIARQVISHRTQTESPIKVISANADTSLKKLADSAHSNVVRIHLSDTQCDTVRKFVSVFDMKNPSEWVKENCSFAQKFFPRSTCEQIKHLFKSCF</sequence>
<comment type="caution">
    <text evidence="3">The sequence shown here is derived from an EMBL/GenBank/DDBJ whole genome shotgun (WGS) entry which is preliminary data.</text>
</comment>
<protein>
    <recommendedName>
        <fullName evidence="2">aECM cysteine-cradle domain-containing protein</fullName>
    </recommendedName>
</protein>
<dbReference type="PANTHER" id="PTHR37435">
    <property type="entry name" value="PROTEIN CBG14344"/>
    <property type="match status" value="1"/>
</dbReference>
<name>A0ABD6EZV2_9BILA</name>
<dbReference type="Proteomes" id="UP001608902">
    <property type="component" value="Unassembled WGS sequence"/>
</dbReference>
<evidence type="ECO:0000313" key="3">
    <source>
        <dbReference type="EMBL" id="MFH4982708.1"/>
    </source>
</evidence>
<evidence type="ECO:0000259" key="2">
    <source>
        <dbReference type="Pfam" id="PF23626"/>
    </source>
</evidence>
<proteinExistence type="predicted"/>
<dbReference type="InterPro" id="IPR055352">
    <property type="entry name" value="CCD_aECM"/>
</dbReference>
<accession>A0ABD6EZV2</accession>
<reference evidence="3 4" key="1">
    <citation type="submission" date="2024-08" db="EMBL/GenBank/DDBJ databases">
        <title>Gnathostoma spinigerum genome.</title>
        <authorList>
            <person name="Gonzalez-Bertolin B."/>
            <person name="Monzon S."/>
            <person name="Zaballos A."/>
            <person name="Jimenez P."/>
            <person name="Dekumyoy P."/>
            <person name="Varona S."/>
            <person name="Cuesta I."/>
            <person name="Sumanam S."/>
            <person name="Adisakwattana P."/>
            <person name="Gasser R.B."/>
            <person name="Hernandez-Gonzalez A."/>
            <person name="Young N.D."/>
            <person name="Perteguer M.J."/>
        </authorList>
    </citation>
    <scope>NUCLEOTIDE SEQUENCE [LARGE SCALE GENOMIC DNA]</scope>
    <source>
        <strain evidence="3">AL3</strain>
        <tissue evidence="3">Liver</tissue>
    </source>
</reference>
<organism evidence="3 4">
    <name type="scientific">Gnathostoma spinigerum</name>
    <dbReference type="NCBI Taxonomy" id="75299"/>
    <lineage>
        <taxon>Eukaryota</taxon>
        <taxon>Metazoa</taxon>
        <taxon>Ecdysozoa</taxon>
        <taxon>Nematoda</taxon>
        <taxon>Chromadorea</taxon>
        <taxon>Rhabditida</taxon>
        <taxon>Spirurina</taxon>
        <taxon>Gnathostomatomorpha</taxon>
        <taxon>Gnathostomatoidea</taxon>
        <taxon>Gnathostomatidae</taxon>
        <taxon>Gnathostoma</taxon>
    </lineage>
</organism>
<dbReference type="Pfam" id="PF23626">
    <property type="entry name" value="CCD_aECM"/>
    <property type="match status" value="1"/>
</dbReference>
<keyword evidence="4" id="KW-1185">Reference proteome</keyword>
<feature type="compositionally biased region" description="Polar residues" evidence="1">
    <location>
        <begin position="1"/>
        <end position="11"/>
    </location>
</feature>
<evidence type="ECO:0000313" key="4">
    <source>
        <dbReference type="Proteomes" id="UP001608902"/>
    </source>
</evidence>
<feature type="domain" description="aECM cysteine-cradle" evidence="2">
    <location>
        <begin position="181"/>
        <end position="230"/>
    </location>
</feature>
<feature type="region of interest" description="Disordered" evidence="1">
    <location>
        <begin position="1"/>
        <end position="28"/>
    </location>
</feature>
<feature type="compositionally biased region" description="Basic and acidic residues" evidence="1">
    <location>
        <begin position="12"/>
        <end position="26"/>
    </location>
</feature>
<dbReference type="EMBL" id="JBGFUD010009905">
    <property type="protein sequence ID" value="MFH4982708.1"/>
    <property type="molecule type" value="Genomic_DNA"/>
</dbReference>